<feature type="domain" description="Peroxisome membrane anchor protein Pex14p N-terminal" evidence="2">
    <location>
        <begin position="53"/>
        <end position="96"/>
    </location>
</feature>
<dbReference type="InterPro" id="IPR036388">
    <property type="entry name" value="WH-like_DNA-bd_sf"/>
</dbReference>
<dbReference type="RefSeq" id="XP_014176146.1">
    <property type="nucleotide sequence ID" value="XM_014320671.1"/>
</dbReference>
<keyword evidence="4" id="KW-1185">Reference proteome</keyword>
<gene>
    <name evidence="3" type="ORF">CMQ_6985</name>
</gene>
<evidence type="ECO:0000256" key="1">
    <source>
        <dbReference type="SAM" id="MobiDB-lite"/>
    </source>
</evidence>
<feature type="region of interest" description="Disordered" evidence="1">
    <location>
        <begin position="217"/>
        <end position="294"/>
    </location>
</feature>
<evidence type="ECO:0000259" key="2">
    <source>
        <dbReference type="Pfam" id="PF04695"/>
    </source>
</evidence>
<feature type="compositionally biased region" description="Polar residues" evidence="1">
    <location>
        <begin position="104"/>
        <end position="116"/>
    </location>
</feature>
<dbReference type="Proteomes" id="UP000007796">
    <property type="component" value="Unassembled WGS sequence"/>
</dbReference>
<sequence>MAPDGKGDAPVDQEEVSSTSASSTEELTSTAASTTTPPSPSLSPSTPTAETVAPSLERARAFLRDEAVRNESRARKAAFLAAKGFSSAQIDEVLDELETDPEVKTTTRQVPVSSGQPSTKEPSVTSSSTTSSSPLIVTYPEFIARPPQPPPLVTPAAFTATLYGSAAAASLIYGTARLVLAPMVGTLADARGQLQATTRDGLTRVVRALEAVVGADVETGKNNNRSGPDGGSVDGDGHSTTASDAPNASDASDSPDPITAAFSRDASVQTSPSTSRMTSRTTSHTASTALISSSSSISTSTQYAHLASMADQVKRLCDDWAGPDDVLAETQTALDMLRSDVDKLARPSFVFGADAAAGANNRYPGYVQTTRNEPDDEIRRAKENIRRVKGALLTTRTFPTAR</sequence>
<feature type="compositionally biased region" description="Low complexity" evidence="1">
    <location>
        <begin position="270"/>
        <end position="294"/>
    </location>
</feature>
<dbReference type="HOGENOM" id="CLU_044743_0_0_1"/>
<dbReference type="EMBL" id="GL629729">
    <property type="protein sequence ID" value="EFX06664.1"/>
    <property type="molecule type" value="Genomic_DNA"/>
</dbReference>
<accession>F0X6I9</accession>
<feature type="compositionally biased region" description="Low complexity" evidence="1">
    <location>
        <begin position="238"/>
        <end position="261"/>
    </location>
</feature>
<feature type="region of interest" description="Disordered" evidence="1">
    <location>
        <begin position="96"/>
        <end position="132"/>
    </location>
</feature>
<dbReference type="OrthoDB" id="441517at2759"/>
<feature type="region of interest" description="Disordered" evidence="1">
    <location>
        <begin position="1"/>
        <end position="57"/>
    </location>
</feature>
<evidence type="ECO:0000313" key="4">
    <source>
        <dbReference type="Proteomes" id="UP000007796"/>
    </source>
</evidence>
<feature type="compositionally biased region" description="Low complexity" evidence="1">
    <location>
        <begin position="17"/>
        <end position="51"/>
    </location>
</feature>
<dbReference type="Gene3D" id="1.10.10.10">
    <property type="entry name" value="Winged helix-like DNA-binding domain superfamily/Winged helix DNA-binding domain"/>
    <property type="match status" value="1"/>
</dbReference>
<organism evidence="4">
    <name type="scientific">Grosmannia clavigera (strain kw1407 / UAMH 11150)</name>
    <name type="common">Blue stain fungus</name>
    <name type="synonym">Graphiocladiella clavigera</name>
    <dbReference type="NCBI Taxonomy" id="655863"/>
    <lineage>
        <taxon>Eukaryota</taxon>
        <taxon>Fungi</taxon>
        <taxon>Dikarya</taxon>
        <taxon>Ascomycota</taxon>
        <taxon>Pezizomycotina</taxon>
        <taxon>Sordariomycetes</taxon>
        <taxon>Sordariomycetidae</taxon>
        <taxon>Ophiostomatales</taxon>
        <taxon>Ophiostomataceae</taxon>
        <taxon>Leptographium</taxon>
    </lineage>
</organism>
<dbReference type="InterPro" id="IPR006785">
    <property type="entry name" value="Pex14_N"/>
</dbReference>
<feature type="compositionally biased region" description="Low complexity" evidence="1">
    <location>
        <begin position="117"/>
        <end position="132"/>
    </location>
</feature>
<dbReference type="GeneID" id="25980478"/>
<evidence type="ECO:0000313" key="3">
    <source>
        <dbReference type="EMBL" id="EFX06664.1"/>
    </source>
</evidence>
<dbReference type="InParanoid" id="F0X6I9"/>
<dbReference type="AlphaFoldDB" id="F0X6I9"/>
<dbReference type="eggNOG" id="ENOG502S3Q3">
    <property type="taxonomic scope" value="Eukaryota"/>
</dbReference>
<name>F0X6I9_GROCL</name>
<dbReference type="Pfam" id="PF04695">
    <property type="entry name" value="Pex14_N"/>
    <property type="match status" value="1"/>
</dbReference>
<proteinExistence type="predicted"/>
<reference evidence="3 4" key="1">
    <citation type="journal article" date="2011" name="Proc. Natl. Acad. Sci. U.S.A.">
        <title>Genome and transcriptome analyses of the mountain pine beetle-fungal symbiont Grosmannia clavigera, a lodgepole pine pathogen.</title>
        <authorList>
            <person name="DiGuistini S."/>
            <person name="Wang Y."/>
            <person name="Liao N.Y."/>
            <person name="Taylor G."/>
            <person name="Tanguay P."/>
            <person name="Feau N."/>
            <person name="Henrissat B."/>
            <person name="Chan S.K."/>
            <person name="Hesse-Orce U."/>
            <person name="Alamouti S.M."/>
            <person name="Tsui C.K.M."/>
            <person name="Docking R.T."/>
            <person name="Levasseur A."/>
            <person name="Haridas S."/>
            <person name="Robertson G."/>
            <person name="Birol I."/>
            <person name="Holt R.A."/>
            <person name="Marra M.A."/>
            <person name="Hamelin R.C."/>
            <person name="Hirst M."/>
            <person name="Jones S.J.M."/>
            <person name="Bohlmann J."/>
            <person name="Breuil C."/>
        </authorList>
    </citation>
    <scope>NUCLEOTIDE SEQUENCE [LARGE SCALE GENOMIC DNA]</scope>
    <source>
        <strain evidence="4">kw1407 / UAMH 11150</strain>
    </source>
</reference>
<protein>
    <submittedName>
        <fullName evidence="3">Peroxisomal membrane anchor</fullName>
    </submittedName>
</protein>